<organism evidence="1 2">
    <name type="scientific">Laccaria amethystina LaAM-08-1</name>
    <dbReference type="NCBI Taxonomy" id="1095629"/>
    <lineage>
        <taxon>Eukaryota</taxon>
        <taxon>Fungi</taxon>
        <taxon>Dikarya</taxon>
        <taxon>Basidiomycota</taxon>
        <taxon>Agaricomycotina</taxon>
        <taxon>Agaricomycetes</taxon>
        <taxon>Agaricomycetidae</taxon>
        <taxon>Agaricales</taxon>
        <taxon>Agaricineae</taxon>
        <taxon>Hydnangiaceae</taxon>
        <taxon>Laccaria</taxon>
    </lineage>
</organism>
<sequence>MIRVLFVNLHVTPMSRHLIGLSFCGHKANQNPGCLDPSLAQKSLRLVYQGIKVRYLFEVSTILPSNIHLAYHCH</sequence>
<name>A0A0C9WTA0_9AGAR</name>
<keyword evidence="2" id="KW-1185">Reference proteome</keyword>
<dbReference type="Proteomes" id="UP000054477">
    <property type="component" value="Unassembled WGS sequence"/>
</dbReference>
<dbReference type="AlphaFoldDB" id="A0A0C9WTA0"/>
<reference evidence="2" key="2">
    <citation type="submission" date="2015-01" db="EMBL/GenBank/DDBJ databases">
        <title>Evolutionary Origins and Diversification of the Mycorrhizal Mutualists.</title>
        <authorList>
            <consortium name="DOE Joint Genome Institute"/>
            <consortium name="Mycorrhizal Genomics Consortium"/>
            <person name="Kohler A."/>
            <person name="Kuo A."/>
            <person name="Nagy L.G."/>
            <person name="Floudas D."/>
            <person name="Copeland A."/>
            <person name="Barry K.W."/>
            <person name="Cichocki N."/>
            <person name="Veneault-Fourrey C."/>
            <person name="LaButti K."/>
            <person name="Lindquist E.A."/>
            <person name="Lipzen A."/>
            <person name="Lundell T."/>
            <person name="Morin E."/>
            <person name="Murat C."/>
            <person name="Riley R."/>
            <person name="Ohm R."/>
            <person name="Sun H."/>
            <person name="Tunlid A."/>
            <person name="Henrissat B."/>
            <person name="Grigoriev I.V."/>
            <person name="Hibbett D.S."/>
            <person name="Martin F."/>
        </authorList>
    </citation>
    <scope>NUCLEOTIDE SEQUENCE [LARGE SCALE GENOMIC DNA]</scope>
    <source>
        <strain evidence="2">LaAM-08-1</strain>
    </source>
</reference>
<dbReference type="HOGENOM" id="CLU_2688213_0_0_1"/>
<accession>A0A0C9WTA0</accession>
<dbReference type="EMBL" id="KN838595">
    <property type="protein sequence ID" value="KIK02220.1"/>
    <property type="molecule type" value="Genomic_DNA"/>
</dbReference>
<evidence type="ECO:0000313" key="2">
    <source>
        <dbReference type="Proteomes" id="UP000054477"/>
    </source>
</evidence>
<reference evidence="1 2" key="1">
    <citation type="submission" date="2014-04" db="EMBL/GenBank/DDBJ databases">
        <authorList>
            <consortium name="DOE Joint Genome Institute"/>
            <person name="Kuo A."/>
            <person name="Kohler A."/>
            <person name="Nagy L.G."/>
            <person name="Floudas D."/>
            <person name="Copeland A."/>
            <person name="Barry K.W."/>
            <person name="Cichocki N."/>
            <person name="Veneault-Fourrey C."/>
            <person name="LaButti K."/>
            <person name="Lindquist E.A."/>
            <person name="Lipzen A."/>
            <person name="Lundell T."/>
            <person name="Morin E."/>
            <person name="Murat C."/>
            <person name="Sun H."/>
            <person name="Tunlid A."/>
            <person name="Henrissat B."/>
            <person name="Grigoriev I.V."/>
            <person name="Hibbett D.S."/>
            <person name="Martin F."/>
            <person name="Nordberg H.P."/>
            <person name="Cantor M.N."/>
            <person name="Hua S.X."/>
        </authorList>
    </citation>
    <scope>NUCLEOTIDE SEQUENCE [LARGE SCALE GENOMIC DNA]</scope>
    <source>
        <strain evidence="1 2">LaAM-08-1</strain>
    </source>
</reference>
<gene>
    <name evidence="1" type="ORF">K443DRAFT_677752</name>
</gene>
<protein>
    <submittedName>
        <fullName evidence="1">Uncharacterized protein</fullName>
    </submittedName>
</protein>
<evidence type="ECO:0000313" key="1">
    <source>
        <dbReference type="EMBL" id="KIK02220.1"/>
    </source>
</evidence>
<proteinExistence type="predicted"/>